<accession>A0A8H6YYK3</accession>
<evidence type="ECO:0000313" key="4">
    <source>
        <dbReference type="Proteomes" id="UP000623467"/>
    </source>
</evidence>
<dbReference type="AlphaFoldDB" id="A0A8H6YYK3"/>
<evidence type="ECO:0000259" key="2">
    <source>
        <dbReference type="Pfam" id="PF12937"/>
    </source>
</evidence>
<feature type="domain" description="F-box" evidence="2">
    <location>
        <begin position="69"/>
        <end position="116"/>
    </location>
</feature>
<dbReference type="InterPro" id="IPR032675">
    <property type="entry name" value="LRR_dom_sf"/>
</dbReference>
<organism evidence="3 4">
    <name type="scientific">Mycena sanguinolenta</name>
    <dbReference type="NCBI Taxonomy" id="230812"/>
    <lineage>
        <taxon>Eukaryota</taxon>
        <taxon>Fungi</taxon>
        <taxon>Dikarya</taxon>
        <taxon>Basidiomycota</taxon>
        <taxon>Agaricomycotina</taxon>
        <taxon>Agaricomycetes</taxon>
        <taxon>Agaricomycetidae</taxon>
        <taxon>Agaricales</taxon>
        <taxon>Marasmiineae</taxon>
        <taxon>Mycenaceae</taxon>
        <taxon>Mycena</taxon>
    </lineage>
</organism>
<evidence type="ECO:0000256" key="1">
    <source>
        <dbReference type="SAM" id="Coils"/>
    </source>
</evidence>
<dbReference type="InterPro" id="IPR036047">
    <property type="entry name" value="F-box-like_dom_sf"/>
</dbReference>
<feature type="coiled-coil region" evidence="1">
    <location>
        <begin position="12"/>
        <end position="50"/>
    </location>
</feature>
<sequence length="490" mass="54808">MHAAVSVCAIFVEQTERTRQSSKADIQRFIEESEHKITSLESQINALVELRDRECACLDSLRYIISPIRTLPIELLVEIFSLAIEDETHIEDAHRISQVCSDWRKVAHATPRLWTRAIRVDLGSQKIDGREQLYADGLEAWLARSAPLPVSISLELYQENSDPRILEEVLKIAPRFRSVHCPDFSPLRLIRRLAGCRLDSLEELELGIIDSVLSISEHPAFTMVPRLRKSSITIVSDEPHILIPWGQLTDLTLDSDSVDIILDILPQCATLTCASLITSGWSPNVAAAQLTRPPLTLSHLHTFSLELTPPEHMRKILGVVSAPALEILHLNFQELEDGLQSPAPLAAFLIQSPNITRLEILSGPYSPTSHEVIVALGHTAHLTHLKLADPRGRFLDDTLIEALICKDGVAALVPHLHNLVLDDIDEDRFATDALESLFVSRWRTDAEITLGAPAVARWSHVELRGTYSEQFKESMKMLQRKGLPIQVVIN</sequence>
<keyword evidence="1" id="KW-0175">Coiled coil</keyword>
<reference evidence="3" key="1">
    <citation type="submission" date="2020-05" db="EMBL/GenBank/DDBJ databases">
        <title>Mycena genomes resolve the evolution of fungal bioluminescence.</title>
        <authorList>
            <person name="Tsai I.J."/>
        </authorList>
    </citation>
    <scope>NUCLEOTIDE SEQUENCE</scope>
    <source>
        <strain evidence="3">160909Yilan</strain>
    </source>
</reference>
<proteinExistence type="predicted"/>
<dbReference type="Proteomes" id="UP000623467">
    <property type="component" value="Unassembled WGS sequence"/>
</dbReference>
<dbReference type="Gene3D" id="1.20.1280.50">
    <property type="match status" value="1"/>
</dbReference>
<dbReference type="OrthoDB" id="3365698at2759"/>
<comment type="caution">
    <text evidence="3">The sequence shown here is derived from an EMBL/GenBank/DDBJ whole genome shotgun (WGS) entry which is preliminary data.</text>
</comment>
<dbReference type="InterPro" id="IPR001810">
    <property type="entry name" value="F-box_dom"/>
</dbReference>
<dbReference type="Gene3D" id="3.80.10.10">
    <property type="entry name" value="Ribonuclease Inhibitor"/>
    <property type="match status" value="1"/>
</dbReference>
<name>A0A8H6YYK3_9AGAR</name>
<gene>
    <name evidence="3" type="ORF">MSAN_00820900</name>
</gene>
<keyword evidence="4" id="KW-1185">Reference proteome</keyword>
<evidence type="ECO:0000313" key="3">
    <source>
        <dbReference type="EMBL" id="KAF7367577.1"/>
    </source>
</evidence>
<dbReference type="SUPFAM" id="SSF81383">
    <property type="entry name" value="F-box domain"/>
    <property type="match status" value="1"/>
</dbReference>
<protein>
    <recommendedName>
        <fullName evidence="2">F-box domain-containing protein</fullName>
    </recommendedName>
</protein>
<dbReference type="Pfam" id="PF12937">
    <property type="entry name" value="F-box-like"/>
    <property type="match status" value="1"/>
</dbReference>
<dbReference type="EMBL" id="JACAZH010000005">
    <property type="protein sequence ID" value="KAF7367577.1"/>
    <property type="molecule type" value="Genomic_DNA"/>
</dbReference>